<dbReference type="EMBL" id="JACCBX010000011">
    <property type="protein sequence ID" value="NYE07988.1"/>
    <property type="molecule type" value="Genomic_DNA"/>
</dbReference>
<dbReference type="Proteomes" id="UP000548423">
    <property type="component" value="Unassembled WGS sequence"/>
</dbReference>
<evidence type="ECO:0000256" key="1">
    <source>
        <dbReference type="ARBA" id="ARBA00008668"/>
    </source>
</evidence>
<dbReference type="InterPro" id="IPR036514">
    <property type="entry name" value="SGNH_hydro_sf"/>
</dbReference>
<keyword evidence="2" id="KW-0378">Hydrolase</keyword>
<dbReference type="Pfam" id="PF13472">
    <property type="entry name" value="Lipase_GDSL_2"/>
    <property type="match status" value="1"/>
</dbReference>
<dbReference type="InterPro" id="IPR037459">
    <property type="entry name" value="RhgT-like"/>
</dbReference>
<evidence type="ECO:0000313" key="5">
    <source>
        <dbReference type="Proteomes" id="UP000548423"/>
    </source>
</evidence>
<proteinExistence type="inferred from homology"/>
<comment type="caution">
    <text evidence="4">The sequence shown here is derived from an EMBL/GenBank/DDBJ whole genome shotgun (WGS) entry which is preliminary data.</text>
</comment>
<dbReference type="PANTHER" id="PTHR43695:SF1">
    <property type="entry name" value="RHAMNOGALACTURONAN ACETYLESTERASE"/>
    <property type="match status" value="1"/>
</dbReference>
<evidence type="ECO:0000256" key="2">
    <source>
        <dbReference type="ARBA" id="ARBA00022801"/>
    </source>
</evidence>
<dbReference type="AlphaFoldDB" id="A0A852TLC5"/>
<dbReference type="GO" id="GO:0016787">
    <property type="term" value="F:hydrolase activity"/>
    <property type="evidence" value="ECO:0007669"/>
    <property type="project" value="UniProtKB-KW"/>
</dbReference>
<dbReference type="PANTHER" id="PTHR43695">
    <property type="entry name" value="PUTATIVE (AFU_ORTHOLOGUE AFUA_2G17250)-RELATED"/>
    <property type="match status" value="1"/>
</dbReference>
<dbReference type="Gene3D" id="3.40.50.1110">
    <property type="entry name" value="SGNH hydrolase"/>
    <property type="match status" value="1"/>
</dbReference>
<reference evidence="5" key="2">
    <citation type="submission" date="2020-08" db="EMBL/GenBank/DDBJ databases">
        <title>The Agave Microbiome: Exploring the role of microbial communities in plant adaptations to desert environments.</title>
        <authorList>
            <person name="Partida-Martinez L.P."/>
        </authorList>
    </citation>
    <scope>NUCLEOTIDE SEQUENCE [LARGE SCALE GENOMIC DNA]</scope>
    <source>
        <strain evidence="5">AT2.8</strain>
    </source>
</reference>
<sequence>MINIFLAGDSTVASCPRYEAPMAGWGQMFQSFFTEEVKVHNFAKGGASTNTFMEQGYLDTILAFIQPNDYLFIQFGHNDQKSFGTQPYTTYQANLTEYVNGARKKGATPILVTSVHRRNFDEEGRLVNTLGDYPSAMIQLAERMDVQLINLWEKTEKLYQSLGPEGSKQLFTMFEANEHPNYPDGIEDNTHFCEHGAREIGKLVIEGIKELQLPIVPFIKGSFNRQSNN</sequence>
<accession>A0A852TLC5</accession>
<comment type="similarity">
    <text evidence="1">Belongs to the 'GDSL' lipolytic enzyme family.</text>
</comment>
<name>A0A852TLC5_9BACI</name>
<dbReference type="SUPFAM" id="SSF52266">
    <property type="entry name" value="SGNH hydrolase"/>
    <property type="match status" value="1"/>
</dbReference>
<feature type="domain" description="SGNH hydrolase-type esterase" evidence="3">
    <location>
        <begin position="8"/>
        <end position="159"/>
    </location>
</feature>
<organism evidence="4 5">
    <name type="scientific">Neobacillus niacini</name>
    <dbReference type="NCBI Taxonomy" id="86668"/>
    <lineage>
        <taxon>Bacteria</taxon>
        <taxon>Bacillati</taxon>
        <taxon>Bacillota</taxon>
        <taxon>Bacilli</taxon>
        <taxon>Bacillales</taxon>
        <taxon>Bacillaceae</taxon>
        <taxon>Neobacillus</taxon>
    </lineage>
</organism>
<evidence type="ECO:0000313" key="4">
    <source>
        <dbReference type="EMBL" id="NYE07988.1"/>
    </source>
</evidence>
<dbReference type="CDD" id="cd01821">
    <property type="entry name" value="Rhamnogalacturan_acetylesterase_like"/>
    <property type="match status" value="1"/>
</dbReference>
<evidence type="ECO:0000259" key="3">
    <source>
        <dbReference type="Pfam" id="PF13472"/>
    </source>
</evidence>
<reference evidence="5" key="1">
    <citation type="submission" date="2020-07" db="EMBL/GenBank/DDBJ databases">
        <authorList>
            <person name="Partida-Martinez L."/>
            <person name="Huntemann M."/>
            <person name="Clum A."/>
            <person name="Wang J."/>
            <person name="Palaniappan K."/>
            <person name="Ritter S."/>
            <person name="Chen I.-M."/>
            <person name="Stamatis D."/>
            <person name="Reddy T."/>
            <person name="O'Malley R."/>
            <person name="Daum C."/>
            <person name="Shapiro N."/>
            <person name="Ivanova N."/>
            <person name="Kyrpides N."/>
            <person name="Woyke T."/>
        </authorList>
    </citation>
    <scope>NUCLEOTIDE SEQUENCE [LARGE SCALE GENOMIC DNA]</scope>
    <source>
        <strain evidence="5">AT2.8</strain>
    </source>
</reference>
<gene>
    <name evidence="4" type="ORF">F4694_004829</name>
</gene>
<protein>
    <submittedName>
        <fullName evidence="4">Lysophospholipase L1-like esterase</fullName>
    </submittedName>
</protein>
<dbReference type="InterPro" id="IPR013830">
    <property type="entry name" value="SGNH_hydro"/>
</dbReference>